<dbReference type="Pfam" id="PF12833">
    <property type="entry name" value="HTH_18"/>
    <property type="match status" value="1"/>
</dbReference>
<dbReference type="PANTHER" id="PTHR46796">
    <property type="entry name" value="HTH-TYPE TRANSCRIPTIONAL ACTIVATOR RHAS-RELATED"/>
    <property type="match status" value="1"/>
</dbReference>
<dbReference type="InterPro" id="IPR018062">
    <property type="entry name" value="HTH_AraC-typ_CS"/>
</dbReference>
<dbReference type="PROSITE" id="PS01124">
    <property type="entry name" value="HTH_ARAC_FAMILY_2"/>
    <property type="match status" value="1"/>
</dbReference>
<dbReference type="GO" id="GO:0003700">
    <property type="term" value="F:DNA-binding transcription factor activity"/>
    <property type="evidence" value="ECO:0007669"/>
    <property type="project" value="InterPro"/>
</dbReference>
<keyword evidence="4" id="KW-0804">Transcription</keyword>
<name>A0A7K1KM57_9BACT</name>
<evidence type="ECO:0000313" key="7">
    <source>
        <dbReference type="Proteomes" id="UP000461162"/>
    </source>
</evidence>
<keyword evidence="2" id="KW-0238">DNA-binding</keyword>
<dbReference type="InterPro" id="IPR018060">
    <property type="entry name" value="HTH_AraC"/>
</dbReference>
<dbReference type="Gene3D" id="1.10.10.60">
    <property type="entry name" value="Homeodomain-like"/>
    <property type="match status" value="2"/>
</dbReference>
<dbReference type="RefSeq" id="WP_155933502.1">
    <property type="nucleotide sequence ID" value="NZ_WODC01000003.1"/>
</dbReference>
<dbReference type="InterPro" id="IPR009057">
    <property type="entry name" value="Homeodomain-like_sf"/>
</dbReference>
<protein>
    <submittedName>
        <fullName evidence="6">Helix-turn-helix domain-containing protein</fullName>
    </submittedName>
</protein>
<dbReference type="Proteomes" id="UP000461162">
    <property type="component" value="Unassembled WGS sequence"/>
</dbReference>
<dbReference type="SUPFAM" id="SSF51215">
    <property type="entry name" value="Regulatory protein AraC"/>
    <property type="match status" value="1"/>
</dbReference>
<accession>A0A7K1KM57</accession>
<evidence type="ECO:0000256" key="2">
    <source>
        <dbReference type="ARBA" id="ARBA00023125"/>
    </source>
</evidence>
<keyword evidence="7" id="KW-1185">Reference proteome</keyword>
<evidence type="ECO:0000256" key="4">
    <source>
        <dbReference type="ARBA" id="ARBA00023163"/>
    </source>
</evidence>
<gene>
    <name evidence="6" type="ORF">GKC30_05985</name>
</gene>
<dbReference type="InterPro" id="IPR003313">
    <property type="entry name" value="AraC-bd"/>
</dbReference>
<dbReference type="GO" id="GO:0043565">
    <property type="term" value="F:sequence-specific DNA binding"/>
    <property type="evidence" value="ECO:0007669"/>
    <property type="project" value="InterPro"/>
</dbReference>
<keyword evidence="3" id="KW-0010">Activator</keyword>
<evidence type="ECO:0000313" key="6">
    <source>
        <dbReference type="EMBL" id="MUM77178.1"/>
    </source>
</evidence>
<dbReference type="PROSITE" id="PS00041">
    <property type="entry name" value="HTH_ARAC_FAMILY_1"/>
    <property type="match status" value="1"/>
</dbReference>
<dbReference type="InterPro" id="IPR037923">
    <property type="entry name" value="HTH-like"/>
</dbReference>
<dbReference type="SMART" id="SM00342">
    <property type="entry name" value="HTH_ARAC"/>
    <property type="match status" value="1"/>
</dbReference>
<organism evidence="6 7">
    <name type="scientific">Pseudodesulfovibrio alkaliphilus</name>
    <dbReference type="NCBI Taxonomy" id="2661613"/>
    <lineage>
        <taxon>Bacteria</taxon>
        <taxon>Pseudomonadati</taxon>
        <taxon>Thermodesulfobacteriota</taxon>
        <taxon>Desulfovibrionia</taxon>
        <taxon>Desulfovibrionales</taxon>
        <taxon>Desulfovibrionaceae</taxon>
    </lineage>
</organism>
<evidence type="ECO:0000256" key="1">
    <source>
        <dbReference type="ARBA" id="ARBA00023015"/>
    </source>
</evidence>
<dbReference type="InterPro" id="IPR050204">
    <property type="entry name" value="AraC_XylS_family_regulators"/>
</dbReference>
<dbReference type="SUPFAM" id="SSF46689">
    <property type="entry name" value="Homeodomain-like"/>
    <property type="match status" value="2"/>
</dbReference>
<dbReference type="Pfam" id="PF02311">
    <property type="entry name" value="AraC_binding"/>
    <property type="match status" value="1"/>
</dbReference>
<dbReference type="AlphaFoldDB" id="A0A7K1KM57"/>
<feature type="domain" description="HTH araC/xylS-type" evidence="5">
    <location>
        <begin position="178"/>
        <end position="275"/>
    </location>
</feature>
<keyword evidence="1" id="KW-0805">Transcription regulation</keyword>
<evidence type="ECO:0000256" key="3">
    <source>
        <dbReference type="ARBA" id="ARBA00023159"/>
    </source>
</evidence>
<sequence length="284" mass="31826">MEHYQEEPRPGCEFAIMTVPPGLGGVELLHARYVTQRFSRHFHEGYALGCIEAGSMRFRYMGQEVVAARGQVNLVVPGEVHDGHGAAPGGWAYRMFYLRPEVLAGATGDALPDFRMGVIDDPGLAARIVLTHRLLERPWTPRMEKETRLMALLREWIGGWAEERCRRPRAGREHRAVARAREVIRAEYGEDLSLGRLAREAGLSPWHLVRVFEGEVGVTPHVYLTQVRVDRARRMLAGPGRIADIAVECGFADQAHLTRLFKRQTGMTPGGFRKNLQNRAAGQG</sequence>
<dbReference type="PANTHER" id="PTHR46796:SF2">
    <property type="entry name" value="TRANSCRIPTIONAL REGULATORY PROTEIN"/>
    <property type="match status" value="1"/>
</dbReference>
<dbReference type="EMBL" id="WODC01000003">
    <property type="protein sequence ID" value="MUM77178.1"/>
    <property type="molecule type" value="Genomic_DNA"/>
</dbReference>
<evidence type="ECO:0000259" key="5">
    <source>
        <dbReference type="PROSITE" id="PS01124"/>
    </source>
</evidence>
<proteinExistence type="predicted"/>
<reference evidence="6 7" key="1">
    <citation type="submission" date="2019-11" db="EMBL/GenBank/DDBJ databases">
        <title>Pseudodesulfovibrio alkaliphilus, sp. nov., an alkaliphilic sulfate-reducing bacteria from mud volcano of Taman peninsula, Russia.</title>
        <authorList>
            <person name="Frolova A."/>
            <person name="Merkel A.Y."/>
            <person name="Slobodkin A.I."/>
        </authorList>
    </citation>
    <scope>NUCLEOTIDE SEQUENCE [LARGE SCALE GENOMIC DNA]</scope>
    <source>
        <strain evidence="6 7">F-1</strain>
    </source>
</reference>
<comment type="caution">
    <text evidence="6">The sequence shown here is derived from an EMBL/GenBank/DDBJ whole genome shotgun (WGS) entry which is preliminary data.</text>
</comment>